<feature type="non-terminal residue" evidence="11">
    <location>
        <position position="111"/>
    </location>
</feature>
<comment type="caution">
    <text evidence="11">The sequence shown here is derived from an EMBL/GenBank/DDBJ whole genome shotgun (WGS) entry which is preliminary data.</text>
</comment>
<evidence type="ECO:0000256" key="8">
    <source>
        <dbReference type="ARBA" id="ARBA00062157"/>
    </source>
</evidence>
<proteinExistence type="inferred from homology"/>
<dbReference type="Gene3D" id="3.30.310.50">
    <property type="entry name" value="Alpha-D-phosphohexomutase, C-terminal domain"/>
    <property type="match status" value="1"/>
</dbReference>
<comment type="subcellular location">
    <subcellularLocation>
        <location evidence="2">Cytoplasm</location>
    </subcellularLocation>
    <subcellularLocation>
        <location evidence="1">Nucleus</location>
    </subcellularLocation>
</comment>
<feature type="non-terminal residue" evidence="11">
    <location>
        <position position="1"/>
    </location>
</feature>
<dbReference type="PANTHER" id="PTHR31283">
    <property type="entry name" value="EKC/KEOPS COMPLEX SUBUNIT PCC1 FAMILY MEMBER"/>
    <property type="match status" value="1"/>
</dbReference>
<keyword evidence="6" id="KW-0539">Nucleus</keyword>
<evidence type="ECO:0000256" key="9">
    <source>
        <dbReference type="ARBA" id="ARBA00076355"/>
    </source>
</evidence>
<dbReference type="Pfam" id="PF09341">
    <property type="entry name" value="Pcc1"/>
    <property type="match status" value="1"/>
</dbReference>
<evidence type="ECO:0000256" key="10">
    <source>
        <dbReference type="SAM" id="MobiDB-lite"/>
    </source>
</evidence>
<dbReference type="EMBL" id="VOAJ01002659">
    <property type="protein sequence ID" value="KAF0881733.1"/>
    <property type="molecule type" value="Genomic_DNA"/>
</dbReference>
<comment type="similarity">
    <text evidence="3">Belongs to the CTAG/PCC1 family.</text>
</comment>
<evidence type="ECO:0000313" key="11">
    <source>
        <dbReference type="EMBL" id="KAF0881733.1"/>
    </source>
</evidence>
<organism evidence="11 12">
    <name type="scientific">Crocuta crocuta</name>
    <name type="common">Spotted hyena</name>
    <dbReference type="NCBI Taxonomy" id="9678"/>
    <lineage>
        <taxon>Eukaryota</taxon>
        <taxon>Metazoa</taxon>
        <taxon>Chordata</taxon>
        <taxon>Craniata</taxon>
        <taxon>Vertebrata</taxon>
        <taxon>Euteleostomi</taxon>
        <taxon>Mammalia</taxon>
        <taxon>Eutheria</taxon>
        <taxon>Laurasiatheria</taxon>
        <taxon>Carnivora</taxon>
        <taxon>Feliformia</taxon>
        <taxon>Hyaenidae</taxon>
        <taxon>Crocuta</taxon>
    </lineage>
</organism>
<feature type="compositionally biased region" description="Pro residues" evidence="10">
    <location>
        <begin position="1"/>
        <end position="10"/>
    </location>
</feature>
<keyword evidence="4" id="KW-0963">Cytoplasm</keyword>
<dbReference type="FunFam" id="3.30.310.50:FF:000005">
    <property type="entry name" value="L antigen family member 3"/>
    <property type="match status" value="1"/>
</dbReference>
<dbReference type="GO" id="GO:0005634">
    <property type="term" value="C:nucleus"/>
    <property type="evidence" value="ECO:0007669"/>
    <property type="project" value="UniProtKB-SubCell"/>
</dbReference>
<gene>
    <name evidence="11" type="primary">Lage3_0</name>
    <name evidence="11" type="ORF">FOF47_R16485</name>
</gene>
<evidence type="ECO:0000256" key="7">
    <source>
        <dbReference type="ARBA" id="ARBA00053047"/>
    </source>
</evidence>
<dbReference type="Proteomes" id="UP000475037">
    <property type="component" value="Unassembled WGS sequence"/>
</dbReference>
<feature type="region of interest" description="Disordered" evidence="10">
    <location>
        <begin position="1"/>
        <end position="20"/>
    </location>
</feature>
<sequence length="111" mass="12090">APRVPRPLHVPGPGGDATSTTGMQEARVYIFALCVPFLSHLEAVVACASLVPYHDPHGGAVEEEFSVFGSVLAARWRAEDPRLLRLSIINFLDQLSLVMENTQRLGPPDSR</sequence>
<evidence type="ECO:0000256" key="2">
    <source>
        <dbReference type="ARBA" id="ARBA00004496"/>
    </source>
</evidence>
<evidence type="ECO:0000256" key="1">
    <source>
        <dbReference type="ARBA" id="ARBA00004123"/>
    </source>
</evidence>
<reference evidence="11 12" key="1">
    <citation type="submission" date="2019-11" db="EMBL/GenBank/DDBJ databases">
        <authorList>
            <person name="Yang C."/>
            <person name="Li F."/>
        </authorList>
    </citation>
    <scope>NUCLEOTIDE SEQUENCE [LARGE SCALE GENOMIC DNA]</scope>
    <source>
        <strain evidence="11">KB4526</strain>
        <tissue evidence="11">Muscle</tissue>
    </source>
</reference>
<dbReference type="InterPro" id="IPR015419">
    <property type="entry name" value="CTAG/Pcc1"/>
</dbReference>
<dbReference type="GO" id="GO:0008033">
    <property type="term" value="P:tRNA processing"/>
    <property type="evidence" value="ECO:0007669"/>
    <property type="project" value="UniProtKB-KW"/>
</dbReference>
<keyword evidence="5" id="KW-0819">tRNA processing</keyword>
<evidence type="ECO:0000256" key="4">
    <source>
        <dbReference type="ARBA" id="ARBA00022490"/>
    </source>
</evidence>
<keyword evidence="12" id="KW-1185">Reference proteome</keyword>
<dbReference type="GO" id="GO:0000408">
    <property type="term" value="C:EKC/KEOPS complex"/>
    <property type="evidence" value="ECO:0007669"/>
    <property type="project" value="TreeGrafter"/>
</dbReference>
<comment type="function">
    <text evidence="7">Component of the EKC/KEOPS complex that is required for the formation of a threonylcarbamoyl group on adenosine at position 37 (t(6)A37) in tRNAs that read codons beginning with adenine. The complex is probably involved in the transfer of the threonylcarbamoyl moiety of threonylcarbamoyl-AMP (TC-AMP) to the N6 group of A37. LAGE3 functions as a dimerization module for the complex.</text>
</comment>
<comment type="subunit">
    <text evidence="8">Component of the EKC/KEOPS complex composed of at least GON7, TP53RK, TPRKB, OSGEP and LAGE3; the whole complex dimerizes.</text>
</comment>
<accession>A0A6G1B2J6</accession>
<dbReference type="PANTHER" id="PTHR31283:SF19">
    <property type="entry name" value="EKC_KEOPS COMPLEX SUBUNIT LAGE3"/>
    <property type="match status" value="1"/>
</dbReference>
<dbReference type="AlphaFoldDB" id="A0A6G1B2J6"/>
<name>A0A6G1B2J6_CROCR</name>
<evidence type="ECO:0000313" key="12">
    <source>
        <dbReference type="Proteomes" id="UP000475037"/>
    </source>
</evidence>
<evidence type="ECO:0000256" key="3">
    <source>
        <dbReference type="ARBA" id="ARBA00007073"/>
    </source>
</evidence>
<dbReference type="GO" id="GO:0005737">
    <property type="term" value="C:cytoplasm"/>
    <property type="evidence" value="ECO:0007669"/>
    <property type="project" value="UniProtKB-SubCell"/>
</dbReference>
<protein>
    <recommendedName>
        <fullName evidence="9">L antigen family member 3</fullName>
    </recommendedName>
</protein>
<evidence type="ECO:0000256" key="5">
    <source>
        <dbReference type="ARBA" id="ARBA00022694"/>
    </source>
</evidence>
<dbReference type="GO" id="GO:0070525">
    <property type="term" value="P:tRNA threonylcarbamoyladenosine metabolic process"/>
    <property type="evidence" value="ECO:0007669"/>
    <property type="project" value="TreeGrafter"/>
</dbReference>
<evidence type="ECO:0000256" key="6">
    <source>
        <dbReference type="ARBA" id="ARBA00023242"/>
    </source>
</evidence>